<evidence type="ECO:0000313" key="5">
    <source>
        <dbReference type="Proteomes" id="UP001163719"/>
    </source>
</evidence>
<dbReference type="Gene3D" id="3.40.630.30">
    <property type="match status" value="1"/>
</dbReference>
<evidence type="ECO:0000256" key="2">
    <source>
        <dbReference type="ARBA" id="ARBA00023315"/>
    </source>
</evidence>
<dbReference type="PANTHER" id="PTHR43072">
    <property type="entry name" value="N-ACETYLTRANSFERASE"/>
    <property type="match status" value="1"/>
</dbReference>
<dbReference type="CDD" id="cd04301">
    <property type="entry name" value="NAT_SF"/>
    <property type="match status" value="1"/>
</dbReference>
<evidence type="ECO:0000256" key="1">
    <source>
        <dbReference type="ARBA" id="ARBA00022679"/>
    </source>
</evidence>
<feature type="domain" description="N-acetyltransferase" evidence="3">
    <location>
        <begin position="3"/>
        <end position="160"/>
    </location>
</feature>
<name>A0ABT3HQ50_9FLAO</name>
<keyword evidence="1" id="KW-0808">Transferase</keyword>
<dbReference type="PROSITE" id="PS51186">
    <property type="entry name" value="GNAT"/>
    <property type="match status" value="1"/>
</dbReference>
<dbReference type="Pfam" id="PF00583">
    <property type="entry name" value="Acetyltransf_1"/>
    <property type="match status" value="1"/>
</dbReference>
<dbReference type="InterPro" id="IPR016181">
    <property type="entry name" value="Acyl_CoA_acyltransferase"/>
</dbReference>
<evidence type="ECO:0000259" key="3">
    <source>
        <dbReference type="PROSITE" id="PS51186"/>
    </source>
</evidence>
<keyword evidence="2" id="KW-0012">Acyltransferase</keyword>
<gene>
    <name evidence="4" type="ORF">OH806_11470</name>
</gene>
<dbReference type="InterPro" id="IPR000182">
    <property type="entry name" value="GNAT_dom"/>
</dbReference>
<accession>A0ABT3HQ50</accession>
<organism evidence="4 5">
    <name type="scientific">Chryseobacterium oryctis</name>
    <dbReference type="NCBI Taxonomy" id="2952618"/>
    <lineage>
        <taxon>Bacteria</taxon>
        <taxon>Pseudomonadati</taxon>
        <taxon>Bacteroidota</taxon>
        <taxon>Flavobacteriia</taxon>
        <taxon>Flavobacteriales</taxon>
        <taxon>Weeksellaceae</taxon>
        <taxon>Chryseobacterium group</taxon>
        <taxon>Chryseobacterium</taxon>
    </lineage>
</organism>
<dbReference type="EMBL" id="JAPDHV010000004">
    <property type="protein sequence ID" value="MCW3161884.1"/>
    <property type="molecule type" value="Genomic_DNA"/>
</dbReference>
<evidence type="ECO:0000313" key="4">
    <source>
        <dbReference type="EMBL" id="MCW3161884.1"/>
    </source>
</evidence>
<keyword evidence="5" id="KW-1185">Reference proteome</keyword>
<dbReference type="SUPFAM" id="SSF55729">
    <property type="entry name" value="Acyl-CoA N-acyltransferases (Nat)"/>
    <property type="match status" value="1"/>
</dbReference>
<reference evidence="4" key="1">
    <citation type="submission" date="2022-10" db="EMBL/GenBank/DDBJ databases">
        <title>Chryseobacterium babae sp. nov. isolated from the gut of the beetle Oryctes rhinoceros, and Chryseobacterium kimseyorum sp. nov., isolated from a stick insect rearing cage.</title>
        <authorList>
            <person name="Shelomi M."/>
            <person name="Han C.-J."/>
            <person name="Chen W.-M."/>
            <person name="Chen H.-K."/>
            <person name="Liaw S.-J."/>
            <person name="Muhle E."/>
            <person name="Clermont D."/>
        </authorList>
    </citation>
    <scope>NUCLEOTIDE SEQUENCE</scope>
    <source>
        <strain evidence="4">WLa1L2M3</strain>
    </source>
</reference>
<dbReference type="RefSeq" id="WP_264743823.1">
    <property type="nucleotide sequence ID" value="NZ_JAPDHV010000004.1"/>
</dbReference>
<dbReference type="PANTHER" id="PTHR43072:SF23">
    <property type="entry name" value="UPF0039 PROTEIN C11D3.02C"/>
    <property type="match status" value="1"/>
</dbReference>
<dbReference type="Proteomes" id="UP001163719">
    <property type="component" value="Unassembled WGS sequence"/>
</dbReference>
<proteinExistence type="predicted"/>
<protein>
    <submittedName>
        <fullName evidence="4">GNAT family N-acetyltransferase</fullName>
    </submittedName>
</protein>
<comment type="caution">
    <text evidence="4">The sequence shown here is derived from an EMBL/GenBank/DDBJ whole genome shotgun (WGS) entry which is preliminary data.</text>
</comment>
<sequence length="165" mass="18881">MNYEIREMLPNDEVRVLEIFKQGIDGGIATFETTAPTPEAWNMEFFNACRWVLENETNEIVGWCGLKPVSKRECFNGVAEVSIYLDNNYQGLGLGSVLLKKLILDSENHGFWTLQSNIFPENETSIKFHQKNGFRTVGVRKKLGKLNGEWKDVVMLEKRSETVGF</sequence>